<sequence>MASDTELAARLAHLEPLARQAGALALRHFHTRDRLGIETKRSLTDMVSAADREVEQLIRDSLRRAFPGDAILGEEYGLDPGSSGLTWVIDPIDGTAPFLAGLPGWCVSIGLTDGSAPLLGAIHAPVLDQMFLGGRGYGAALNGRPVRVTERFDLSTGLLGLGANDRVRPERLGALHGELAAAGVAWVRYGSGALMLAYVAAGRLVGYAEPRMSLWDCLAAYALIEAAGGRVAPLGAGAAGGRPFPVLGATRADFDRLAALTRFDEESWDLPGDPS</sequence>
<feature type="binding site" evidence="9">
    <location>
        <position position="92"/>
    </location>
    <ligand>
        <name>Mg(2+)</name>
        <dbReference type="ChEBI" id="CHEBI:18420"/>
        <label>1</label>
        <note>catalytic</note>
    </ligand>
</feature>
<dbReference type="EC" id="3.1.3.25" evidence="4"/>
<proteinExistence type="inferred from homology"/>
<dbReference type="PANTHER" id="PTHR20854:SF4">
    <property type="entry name" value="INOSITOL-1-MONOPHOSPHATASE-RELATED"/>
    <property type="match status" value="1"/>
</dbReference>
<keyword evidence="7" id="KW-0378">Hydrolase</keyword>
<evidence type="ECO:0000256" key="4">
    <source>
        <dbReference type="ARBA" id="ARBA00013106"/>
    </source>
</evidence>
<feature type="binding site" evidence="9">
    <location>
        <position position="216"/>
    </location>
    <ligand>
        <name>Mg(2+)</name>
        <dbReference type="ChEBI" id="CHEBI:18420"/>
        <label>1</label>
        <note>catalytic</note>
    </ligand>
</feature>
<evidence type="ECO:0000313" key="10">
    <source>
        <dbReference type="EMBL" id="RJL07818.1"/>
    </source>
</evidence>
<dbReference type="Pfam" id="PF00459">
    <property type="entry name" value="Inositol_P"/>
    <property type="match status" value="1"/>
</dbReference>
<feature type="binding site" evidence="9">
    <location>
        <position position="93"/>
    </location>
    <ligand>
        <name>Mg(2+)</name>
        <dbReference type="ChEBI" id="CHEBI:18420"/>
        <label>2</label>
    </ligand>
</feature>
<dbReference type="PRINTS" id="PR00377">
    <property type="entry name" value="IMPHPHTASES"/>
</dbReference>
<evidence type="ECO:0000256" key="2">
    <source>
        <dbReference type="ARBA" id="ARBA00001946"/>
    </source>
</evidence>
<dbReference type="GO" id="GO:0006020">
    <property type="term" value="P:inositol metabolic process"/>
    <property type="evidence" value="ECO:0007669"/>
    <property type="project" value="TreeGrafter"/>
</dbReference>
<evidence type="ECO:0000256" key="5">
    <source>
        <dbReference type="ARBA" id="ARBA00019784"/>
    </source>
</evidence>
<dbReference type="Proteomes" id="UP000283587">
    <property type="component" value="Unassembled WGS sequence"/>
</dbReference>
<name>A0A419A356_9RHOB</name>
<dbReference type="RefSeq" id="WP_119899870.1">
    <property type="nucleotide sequence ID" value="NZ_QNRC01000003.1"/>
</dbReference>
<dbReference type="SUPFAM" id="SSF56655">
    <property type="entry name" value="Carbohydrate phosphatase"/>
    <property type="match status" value="1"/>
</dbReference>
<dbReference type="GO" id="GO:0007165">
    <property type="term" value="P:signal transduction"/>
    <property type="evidence" value="ECO:0007669"/>
    <property type="project" value="TreeGrafter"/>
</dbReference>
<dbReference type="GO" id="GO:0046872">
    <property type="term" value="F:metal ion binding"/>
    <property type="evidence" value="ECO:0007669"/>
    <property type="project" value="UniProtKB-KW"/>
</dbReference>
<comment type="cofactor">
    <cofactor evidence="2 9">
        <name>Mg(2+)</name>
        <dbReference type="ChEBI" id="CHEBI:18420"/>
    </cofactor>
</comment>
<evidence type="ECO:0000256" key="7">
    <source>
        <dbReference type="ARBA" id="ARBA00022801"/>
    </source>
</evidence>
<dbReference type="AlphaFoldDB" id="A0A419A356"/>
<accession>A0A419A356</accession>
<dbReference type="EMBL" id="QZEW01000083">
    <property type="protein sequence ID" value="RJL07818.1"/>
    <property type="molecule type" value="Genomic_DNA"/>
</dbReference>
<feature type="binding site" evidence="9">
    <location>
        <position position="90"/>
    </location>
    <ligand>
        <name>Mg(2+)</name>
        <dbReference type="ChEBI" id="CHEBI:18420"/>
        <label>2</label>
    </ligand>
</feature>
<dbReference type="InterPro" id="IPR000760">
    <property type="entry name" value="Inositol_monophosphatase-like"/>
</dbReference>
<dbReference type="PANTHER" id="PTHR20854">
    <property type="entry name" value="INOSITOL MONOPHOSPHATASE"/>
    <property type="match status" value="1"/>
</dbReference>
<evidence type="ECO:0000256" key="1">
    <source>
        <dbReference type="ARBA" id="ARBA00001033"/>
    </source>
</evidence>
<protein>
    <recommendedName>
        <fullName evidence="5">Inositol-1-monophosphatase</fullName>
        <ecNumber evidence="4">3.1.3.25</ecNumber>
    </recommendedName>
</protein>
<comment type="similarity">
    <text evidence="3">Belongs to the inositol monophosphatase superfamily.</text>
</comment>
<feature type="binding site" evidence="9">
    <location>
        <position position="74"/>
    </location>
    <ligand>
        <name>Mg(2+)</name>
        <dbReference type="ChEBI" id="CHEBI:18420"/>
        <label>1</label>
        <note>catalytic</note>
    </ligand>
</feature>
<gene>
    <name evidence="10" type="ORF">D3P05_17060</name>
</gene>
<comment type="catalytic activity">
    <reaction evidence="1">
        <text>a myo-inositol phosphate + H2O = myo-inositol + phosphate</text>
        <dbReference type="Rhea" id="RHEA:24056"/>
        <dbReference type="ChEBI" id="CHEBI:15377"/>
        <dbReference type="ChEBI" id="CHEBI:17268"/>
        <dbReference type="ChEBI" id="CHEBI:43474"/>
        <dbReference type="ChEBI" id="CHEBI:84139"/>
        <dbReference type="EC" id="3.1.3.25"/>
    </reaction>
</comment>
<dbReference type="Gene3D" id="3.40.190.80">
    <property type="match status" value="1"/>
</dbReference>
<comment type="caution">
    <text evidence="10">The sequence shown here is derived from an EMBL/GenBank/DDBJ whole genome shotgun (WGS) entry which is preliminary data.</text>
</comment>
<evidence type="ECO:0000256" key="6">
    <source>
        <dbReference type="ARBA" id="ARBA00022723"/>
    </source>
</evidence>
<dbReference type="GO" id="GO:0008934">
    <property type="term" value="F:inositol monophosphate 1-phosphatase activity"/>
    <property type="evidence" value="ECO:0007669"/>
    <property type="project" value="TreeGrafter"/>
</dbReference>
<evidence type="ECO:0000256" key="9">
    <source>
        <dbReference type="PIRSR" id="PIRSR600760-2"/>
    </source>
</evidence>
<keyword evidence="11" id="KW-1185">Reference proteome</keyword>
<reference evidence="11" key="1">
    <citation type="submission" date="2018-09" db="EMBL/GenBank/DDBJ databases">
        <title>Paracoccus onubensis nov. sp. a moderate halophilic bacterium isolated from Gruta de las Maravillas (Aracena, Spain).</title>
        <authorList>
            <person name="Jurado V."/>
            <person name="Gutierrez-Patricio S."/>
            <person name="Gonzalez-Pimentel J.L."/>
            <person name="Miller A.Z."/>
            <person name="Laiz L."/>
            <person name="Saiz-Jimenez C."/>
        </authorList>
    </citation>
    <scope>NUCLEOTIDE SEQUENCE [LARGE SCALE GENOMIC DNA]</scope>
    <source>
        <strain evidence="11">DSM 26381</strain>
    </source>
</reference>
<dbReference type="FunFam" id="3.30.540.10:FF:000003">
    <property type="entry name" value="Inositol-1-monophosphatase"/>
    <property type="match status" value="1"/>
</dbReference>
<evidence type="ECO:0000313" key="11">
    <source>
        <dbReference type="Proteomes" id="UP000283587"/>
    </source>
</evidence>
<evidence type="ECO:0000256" key="3">
    <source>
        <dbReference type="ARBA" id="ARBA00009759"/>
    </source>
</evidence>
<organism evidence="10 11">
    <name type="scientific">Paracoccus siganidrum</name>
    <dbReference type="NCBI Taxonomy" id="1276757"/>
    <lineage>
        <taxon>Bacteria</taxon>
        <taxon>Pseudomonadati</taxon>
        <taxon>Pseudomonadota</taxon>
        <taxon>Alphaproteobacteria</taxon>
        <taxon>Rhodobacterales</taxon>
        <taxon>Paracoccaceae</taxon>
        <taxon>Paracoccus</taxon>
    </lineage>
</organism>
<keyword evidence="8 9" id="KW-0460">Magnesium</keyword>
<keyword evidence="6 9" id="KW-0479">Metal-binding</keyword>
<dbReference type="Gene3D" id="3.30.540.10">
    <property type="entry name" value="Fructose-1,6-Bisphosphatase, subunit A, domain 1"/>
    <property type="match status" value="1"/>
</dbReference>
<evidence type="ECO:0000256" key="8">
    <source>
        <dbReference type="ARBA" id="ARBA00022842"/>
    </source>
</evidence>
<dbReference type="OrthoDB" id="9785695at2"/>